<feature type="binding site" evidence="19">
    <location>
        <begin position="454"/>
        <end position="455"/>
    </location>
    <ligand>
        <name>phosphoenolpyruvate</name>
        <dbReference type="ChEBI" id="CHEBI:58702"/>
    </ligand>
</feature>
<dbReference type="InterPro" id="IPR024692">
    <property type="entry name" value="PTS_EI"/>
</dbReference>
<dbReference type="Gene3D" id="3.20.20.60">
    <property type="entry name" value="Phosphoenolpyruvate-binding domains"/>
    <property type="match status" value="1"/>
</dbReference>
<reference evidence="24 25" key="1">
    <citation type="journal article" date="2016" name="Nat. Commun.">
        <title>Thousands of microbial genomes shed light on interconnected biogeochemical processes in an aquifer system.</title>
        <authorList>
            <person name="Anantharaman K."/>
            <person name="Brown C.T."/>
            <person name="Hug L.A."/>
            <person name="Sharon I."/>
            <person name="Castelle C.J."/>
            <person name="Probst A.J."/>
            <person name="Thomas B.C."/>
            <person name="Singh A."/>
            <person name="Wilkins M.J."/>
            <person name="Karaoz U."/>
            <person name="Brodie E.L."/>
            <person name="Williams K.H."/>
            <person name="Hubbard S.S."/>
            <person name="Banfield J.F."/>
        </authorList>
    </citation>
    <scope>NUCLEOTIDE SEQUENCE [LARGE SCALE GENOMIC DNA]</scope>
</reference>
<keyword evidence="13 17" id="KW-0479">Metal-binding</keyword>
<dbReference type="InterPro" id="IPR015813">
    <property type="entry name" value="Pyrv/PenolPyrv_kinase-like_dom"/>
</dbReference>
<dbReference type="Pfam" id="PF05524">
    <property type="entry name" value="PEP-utilisers_N"/>
    <property type="match status" value="1"/>
</dbReference>
<evidence type="ECO:0000313" key="25">
    <source>
        <dbReference type="Proteomes" id="UP000178449"/>
    </source>
</evidence>
<evidence type="ECO:0000256" key="7">
    <source>
        <dbReference type="ARBA" id="ARBA00016544"/>
    </source>
</evidence>
<dbReference type="GO" id="GO:0005737">
    <property type="term" value="C:cytoplasm"/>
    <property type="evidence" value="ECO:0007669"/>
    <property type="project" value="UniProtKB-SubCell"/>
</dbReference>
<dbReference type="PROSITE" id="PS00370">
    <property type="entry name" value="PEP_ENZYMES_PHOS_SITE"/>
    <property type="match status" value="1"/>
</dbReference>
<keyword evidence="15 17" id="KW-0460">Magnesium</keyword>
<accession>A0A1F6G931</accession>
<evidence type="ECO:0000256" key="14">
    <source>
        <dbReference type="ARBA" id="ARBA00022777"/>
    </source>
</evidence>
<dbReference type="PANTHER" id="PTHR46244:SF3">
    <property type="entry name" value="PHOSPHOENOLPYRUVATE-PROTEIN PHOSPHOTRANSFERASE"/>
    <property type="match status" value="1"/>
</dbReference>
<evidence type="ECO:0000256" key="20">
    <source>
        <dbReference type="PIRSR" id="PIRSR000732-3"/>
    </source>
</evidence>
<dbReference type="GO" id="GO:0016301">
    <property type="term" value="F:kinase activity"/>
    <property type="evidence" value="ECO:0007669"/>
    <property type="project" value="UniProtKB-KW"/>
</dbReference>
<dbReference type="InterPro" id="IPR018274">
    <property type="entry name" value="PEP_util_AS"/>
</dbReference>
<evidence type="ECO:0000256" key="1">
    <source>
        <dbReference type="ARBA" id="ARBA00000683"/>
    </source>
</evidence>
<evidence type="ECO:0000256" key="3">
    <source>
        <dbReference type="ARBA" id="ARBA00002728"/>
    </source>
</evidence>
<feature type="binding site" evidence="20">
    <location>
        <position position="455"/>
    </location>
    <ligand>
        <name>Mg(2+)</name>
        <dbReference type="ChEBI" id="CHEBI:18420"/>
    </ligand>
</feature>
<dbReference type="InterPro" id="IPR008279">
    <property type="entry name" value="PEP-util_enz_mobile_dom"/>
</dbReference>
<dbReference type="AlphaFoldDB" id="A0A1F6G931"/>
<evidence type="ECO:0000256" key="11">
    <source>
        <dbReference type="ARBA" id="ARBA00022679"/>
    </source>
</evidence>
<keyword evidence="12 17" id="KW-0598">Phosphotransferase system</keyword>
<feature type="binding site" evidence="19">
    <location>
        <position position="335"/>
    </location>
    <ligand>
        <name>phosphoenolpyruvate</name>
        <dbReference type="ChEBI" id="CHEBI:58702"/>
    </ligand>
</feature>
<dbReference type="InterPro" id="IPR050499">
    <property type="entry name" value="PEP-utilizing_PTS_enzyme"/>
</dbReference>
<evidence type="ECO:0000256" key="19">
    <source>
        <dbReference type="PIRSR" id="PIRSR000732-2"/>
    </source>
</evidence>
<dbReference type="Gene3D" id="1.10.274.10">
    <property type="entry name" value="PtsI, HPr-binding domain"/>
    <property type="match status" value="1"/>
</dbReference>
<dbReference type="PANTHER" id="PTHR46244">
    <property type="entry name" value="PHOSPHOENOLPYRUVATE-PROTEIN PHOSPHOTRANSFERASE"/>
    <property type="match status" value="1"/>
</dbReference>
<dbReference type="PIRSF" id="PIRSF000732">
    <property type="entry name" value="PTS_enzyme_I"/>
    <property type="match status" value="1"/>
</dbReference>
<protein>
    <recommendedName>
        <fullName evidence="7 17">Phosphoenolpyruvate-protein phosphotransferase</fullName>
        <ecNumber evidence="6 17">2.7.3.9</ecNumber>
    </recommendedName>
    <alternativeName>
        <fullName evidence="16 17">Phosphotransferase system, enzyme I</fullName>
    </alternativeName>
</protein>
<evidence type="ECO:0000256" key="13">
    <source>
        <dbReference type="ARBA" id="ARBA00022723"/>
    </source>
</evidence>
<feature type="domain" description="Phosphotransferase system enzyme I N-terminal" evidence="23">
    <location>
        <begin position="5"/>
        <end position="129"/>
    </location>
</feature>
<dbReference type="GO" id="GO:0009401">
    <property type="term" value="P:phosphoenolpyruvate-dependent sugar phosphotransferase system"/>
    <property type="evidence" value="ECO:0007669"/>
    <property type="project" value="UniProtKB-KW"/>
</dbReference>
<proteinExistence type="inferred from homology"/>
<dbReference type="InterPro" id="IPR008731">
    <property type="entry name" value="PTS_EIN"/>
</dbReference>
<feature type="active site" description="Proton donor" evidence="18">
    <location>
        <position position="502"/>
    </location>
</feature>
<evidence type="ECO:0000256" key="9">
    <source>
        <dbReference type="ARBA" id="ARBA00022490"/>
    </source>
</evidence>
<dbReference type="EMBL" id="MFNE01000036">
    <property type="protein sequence ID" value="OGG94634.1"/>
    <property type="molecule type" value="Genomic_DNA"/>
</dbReference>
<name>A0A1F6G931_9PROT</name>
<feature type="active site" description="Tele-phosphohistidine intermediate" evidence="18">
    <location>
        <position position="192"/>
    </location>
</feature>
<keyword evidence="8 17" id="KW-0813">Transport</keyword>
<organism evidence="24 25">
    <name type="scientific">Candidatus Lambdaproteobacteria bacterium RIFOXYD2_FULL_50_16</name>
    <dbReference type="NCBI Taxonomy" id="1817772"/>
    <lineage>
        <taxon>Bacteria</taxon>
        <taxon>Pseudomonadati</taxon>
        <taxon>Pseudomonadota</taxon>
        <taxon>Candidatus Lambdaproteobacteria</taxon>
    </lineage>
</organism>
<evidence type="ECO:0000259" key="23">
    <source>
        <dbReference type="Pfam" id="PF05524"/>
    </source>
</evidence>
<keyword evidence="24" id="KW-0670">Pyruvate</keyword>
<comment type="subcellular location">
    <subcellularLocation>
        <location evidence="4 17">Cytoplasm</location>
    </subcellularLocation>
</comment>
<evidence type="ECO:0000256" key="2">
    <source>
        <dbReference type="ARBA" id="ARBA00001946"/>
    </source>
</evidence>
<keyword evidence="11 17" id="KW-0808">Transferase</keyword>
<dbReference type="STRING" id="1817772.A2527_05465"/>
<comment type="function">
    <text evidence="3 17">General (non sugar-specific) component of the phosphoenolpyruvate-dependent sugar phosphotransferase system (sugar PTS). This major carbohydrate active-transport system catalyzes the phosphorylation of incoming sugar substrates concomitantly with their translocation across the cell membrane. Enzyme I transfers the phosphoryl group from phosphoenolpyruvate (PEP) to the phosphoryl carrier protein (HPr).</text>
</comment>
<dbReference type="InterPro" id="IPR000121">
    <property type="entry name" value="PEP_util_C"/>
</dbReference>
<dbReference type="GO" id="GO:0008965">
    <property type="term" value="F:phosphoenolpyruvate-protein phosphotransferase activity"/>
    <property type="evidence" value="ECO:0007669"/>
    <property type="project" value="UniProtKB-EC"/>
</dbReference>
<feature type="binding site" evidence="20">
    <location>
        <position position="431"/>
    </location>
    <ligand>
        <name>Mg(2+)</name>
        <dbReference type="ChEBI" id="CHEBI:18420"/>
    </ligand>
</feature>
<keyword evidence="9 17" id="KW-0963">Cytoplasm</keyword>
<evidence type="ECO:0000256" key="10">
    <source>
        <dbReference type="ARBA" id="ARBA00022597"/>
    </source>
</evidence>
<dbReference type="NCBIfam" id="TIGR01417">
    <property type="entry name" value="PTS_I_fam"/>
    <property type="match status" value="1"/>
</dbReference>
<evidence type="ECO:0000259" key="22">
    <source>
        <dbReference type="Pfam" id="PF02896"/>
    </source>
</evidence>
<feature type="domain" description="PEP-utilising enzyme mobile" evidence="21">
    <location>
        <begin position="156"/>
        <end position="228"/>
    </location>
</feature>
<dbReference type="PRINTS" id="PR01736">
    <property type="entry name" value="PHPHTRNFRASE"/>
</dbReference>
<evidence type="ECO:0000256" key="17">
    <source>
        <dbReference type="PIRNR" id="PIRNR000732"/>
    </source>
</evidence>
<evidence type="ECO:0000256" key="6">
    <source>
        <dbReference type="ARBA" id="ARBA00012232"/>
    </source>
</evidence>
<dbReference type="SUPFAM" id="SSF52009">
    <property type="entry name" value="Phosphohistidine domain"/>
    <property type="match status" value="1"/>
</dbReference>
<evidence type="ECO:0000256" key="18">
    <source>
        <dbReference type="PIRSR" id="PIRSR000732-1"/>
    </source>
</evidence>
<dbReference type="InterPro" id="IPR036637">
    <property type="entry name" value="Phosphohistidine_dom_sf"/>
</dbReference>
<feature type="binding site" evidence="19">
    <location>
        <position position="465"/>
    </location>
    <ligand>
        <name>phosphoenolpyruvate</name>
        <dbReference type="ChEBI" id="CHEBI:58702"/>
    </ligand>
</feature>
<dbReference type="InterPro" id="IPR023151">
    <property type="entry name" value="PEP_util_CS"/>
</dbReference>
<dbReference type="GO" id="GO:0046872">
    <property type="term" value="F:metal ion binding"/>
    <property type="evidence" value="ECO:0007669"/>
    <property type="project" value="UniProtKB-KW"/>
</dbReference>
<keyword evidence="10 17" id="KW-0762">Sugar transport</keyword>
<evidence type="ECO:0000256" key="4">
    <source>
        <dbReference type="ARBA" id="ARBA00004496"/>
    </source>
</evidence>
<comment type="caution">
    <text evidence="24">The sequence shown here is derived from an EMBL/GenBank/DDBJ whole genome shotgun (WGS) entry which is preliminary data.</text>
</comment>
<comment type="catalytic activity">
    <reaction evidence="1 17">
        <text>L-histidyl-[protein] + phosphoenolpyruvate = N(pros)-phospho-L-histidyl-[protein] + pyruvate</text>
        <dbReference type="Rhea" id="RHEA:23880"/>
        <dbReference type="Rhea" id="RHEA-COMP:9745"/>
        <dbReference type="Rhea" id="RHEA-COMP:9746"/>
        <dbReference type="ChEBI" id="CHEBI:15361"/>
        <dbReference type="ChEBI" id="CHEBI:29979"/>
        <dbReference type="ChEBI" id="CHEBI:58702"/>
        <dbReference type="ChEBI" id="CHEBI:64837"/>
        <dbReference type="EC" id="2.7.3.9"/>
    </reaction>
</comment>
<evidence type="ECO:0000256" key="15">
    <source>
        <dbReference type="ARBA" id="ARBA00022842"/>
    </source>
</evidence>
<sequence length="578" mass="65560">MQTYRGLGVSEGVAIGRILRIHSAFVNYPRVQFDDDQQLPQEIERLKRAQTLTEIQLDEITGHSEGLLDEEMQQLFTSYQLLLRDKQFIPAMIKEIETQKVNAEWALIRIVAHLEARFSKIENPYIRARAADLRQLGEKVMNNLLETPALDLSNLKERVILCCHDISPTDAFHLSKDKILGIITELGGMTSHSSILARAMNIPAVVGVRDIMLRLADDQICILDGSIGEIIADPDDKIRTQKLDKQEKFRFSQDQLTLLIGQPGRLADGEVIELAANLDFMAEVSQIKQFQIPSIGLVRTEFLFRLESHFPTEEEQYLVYKQVIDETGCNPITFRTWDIGADKTTKLIKELVEEANPALGFRGIRTCLNYESILRPQFRALLRASAHCRLKVMLPMVTRIDEVTRSARILEEEAISLGMENHNLILGCMLETPAAVYILDDLLDHCEFISIGTNDLIQYSLAVDRMNENVSYLFDPFHPAILRMLEHSVLVANRRGKPISICGELAADPIMQMYLIGIGDITFSMSPNMVLKTKRVLSKVDRALCKKIAFKFINKHSSDESNNLAQELHHQYVEEFGG</sequence>
<dbReference type="PROSITE" id="PS00742">
    <property type="entry name" value="PEP_ENZYMES_2"/>
    <property type="match status" value="1"/>
</dbReference>
<dbReference type="InterPro" id="IPR036618">
    <property type="entry name" value="PtsI_HPr-bd_sf"/>
</dbReference>
<comment type="cofactor">
    <cofactor evidence="2 17 20">
        <name>Mg(2+)</name>
        <dbReference type="ChEBI" id="CHEBI:18420"/>
    </cofactor>
</comment>
<evidence type="ECO:0000256" key="8">
    <source>
        <dbReference type="ARBA" id="ARBA00022448"/>
    </source>
</evidence>
<feature type="domain" description="PEP-utilising enzyme C-terminal" evidence="22">
    <location>
        <begin position="262"/>
        <end position="541"/>
    </location>
</feature>
<evidence type="ECO:0000256" key="12">
    <source>
        <dbReference type="ARBA" id="ARBA00022683"/>
    </source>
</evidence>
<dbReference type="Gene3D" id="3.50.30.10">
    <property type="entry name" value="Phosphohistidine domain"/>
    <property type="match status" value="1"/>
</dbReference>
<keyword evidence="14 17" id="KW-0418">Kinase</keyword>
<dbReference type="SUPFAM" id="SSF47831">
    <property type="entry name" value="Enzyme I of the PEP:sugar phosphotransferase system HPr-binding (sub)domain"/>
    <property type="match status" value="1"/>
</dbReference>
<dbReference type="InterPro" id="IPR006318">
    <property type="entry name" value="PTS_EI-like"/>
</dbReference>
<dbReference type="SUPFAM" id="SSF51621">
    <property type="entry name" value="Phosphoenolpyruvate/pyruvate domain"/>
    <property type="match status" value="1"/>
</dbReference>
<gene>
    <name evidence="24" type="ORF">A2527_05465</name>
</gene>
<evidence type="ECO:0000256" key="5">
    <source>
        <dbReference type="ARBA" id="ARBA00007837"/>
    </source>
</evidence>
<dbReference type="Proteomes" id="UP000178449">
    <property type="component" value="Unassembled WGS sequence"/>
</dbReference>
<dbReference type="EC" id="2.7.3.9" evidence="6 17"/>
<evidence type="ECO:0000313" key="24">
    <source>
        <dbReference type="EMBL" id="OGG94634.1"/>
    </source>
</evidence>
<dbReference type="InterPro" id="IPR040442">
    <property type="entry name" value="Pyrv_kinase-like_dom_sf"/>
</dbReference>
<feature type="binding site" evidence="19">
    <location>
        <position position="299"/>
    </location>
    <ligand>
        <name>phosphoenolpyruvate</name>
        <dbReference type="ChEBI" id="CHEBI:58702"/>
    </ligand>
</feature>
<dbReference type="Pfam" id="PF00391">
    <property type="entry name" value="PEP-utilizers"/>
    <property type="match status" value="1"/>
</dbReference>
<evidence type="ECO:0000259" key="21">
    <source>
        <dbReference type="Pfam" id="PF00391"/>
    </source>
</evidence>
<evidence type="ECO:0000256" key="16">
    <source>
        <dbReference type="ARBA" id="ARBA00033235"/>
    </source>
</evidence>
<comment type="similarity">
    <text evidence="5 17">Belongs to the PEP-utilizing enzyme family.</text>
</comment>
<dbReference type="Pfam" id="PF02896">
    <property type="entry name" value="PEP-utilizers_C"/>
    <property type="match status" value="1"/>
</dbReference>